<dbReference type="RefSeq" id="WP_189246263.1">
    <property type="nucleotide sequence ID" value="NZ_BMQJ01000004.1"/>
</dbReference>
<protein>
    <recommendedName>
        <fullName evidence="4">YkuD domain-containing protein</fullName>
    </recommendedName>
</protein>
<evidence type="ECO:0000256" key="1">
    <source>
        <dbReference type="SAM" id="MobiDB-lite"/>
    </source>
</evidence>
<reference evidence="3" key="1">
    <citation type="journal article" date="2019" name="Int. J. Syst. Evol. Microbiol.">
        <title>The Global Catalogue of Microorganisms (GCM) 10K type strain sequencing project: providing services to taxonomists for standard genome sequencing and annotation.</title>
        <authorList>
            <consortium name="The Broad Institute Genomics Platform"/>
            <consortium name="The Broad Institute Genome Sequencing Center for Infectious Disease"/>
            <person name="Wu L."/>
            <person name="Ma J."/>
        </authorList>
    </citation>
    <scope>NUCLEOTIDE SEQUENCE [LARGE SCALE GENOMIC DNA]</scope>
    <source>
        <strain evidence="3">JCM 3115</strain>
    </source>
</reference>
<accession>A0ABQ2QPC3</accession>
<feature type="region of interest" description="Disordered" evidence="1">
    <location>
        <begin position="33"/>
        <end position="54"/>
    </location>
</feature>
<keyword evidence="3" id="KW-1185">Reference proteome</keyword>
<name>A0ABQ2QPC3_9ACTN</name>
<organism evidence="2 3">
    <name type="scientific">Streptosporangium pseudovulgare</name>
    <dbReference type="NCBI Taxonomy" id="35765"/>
    <lineage>
        <taxon>Bacteria</taxon>
        <taxon>Bacillati</taxon>
        <taxon>Actinomycetota</taxon>
        <taxon>Actinomycetes</taxon>
        <taxon>Streptosporangiales</taxon>
        <taxon>Streptosporangiaceae</taxon>
        <taxon>Streptosporangium</taxon>
    </lineage>
</organism>
<gene>
    <name evidence="2" type="ORF">GCM10010140_20860</name>
</gene>
<dbReference type="EMBL" id="BMQJ01000004">
    <property type="protein sequence ID" value="GGP90984.1"/>
    <property type="molecule type" value="Genomic_DNA"/>
</dbReference>
<evidence type="ECO:0008006" key="4">
    <source>
        <dbReference type="Google" id="ProtNLM"/>
    </source>
</evidence>
<evidence type="ECO:0000313" key="3">
    <source>
        <dbReference type="Proteomes" id="UP000611554"/>
    </source>
</evidence>
<comment type="caution">
    <text evidence="2">The sequence shown here is derived from an EMBL/GenBank/DDBJ whole genome shotgun (WGS) entry which is preliminary data.</text>
</comment>
<sequence length="170" mass="18825">MTEFAHRFAATAVAAVTVTAFFPATAMSAVRSPADARSRETVSQARETASRSRETAVNLKVTEKVRHALADAYWTQYYGPNLRKHHPGTSRKKVDGPKKVYYGKVRSAGKDVYWALGSIGVKGDPISYQDGPHVWRRSAHGAWSYRGDTGGCLDKAPKALLKLWHLRSYC</sequence>
<dbReference type="Proteomes" id="UP000611554">
    <property type="component" value="Unassembled WGS sequence"/>
</dbReference>
<proteinExistence type="predicted"/>
<evidence type="ECO:0000313" key="2">
    <source>
        <dbReference type="EMBL" id="GGP90984.1"/>
    </source>
</evidence>